<evidence type="ECO:0000313" key="6">
    <source>
        <dbReference type="Proteomes" id="UP000249363"/>
    </source>
</evidence>
<organism evidence="5 6">
    <name type="scientific">Talaromyces amestolkiae</name>
    <dbReference type="NCBI Taxonomy" id="1196081"/>
    <lineage>
        <taxon>Eukaryota</taxon>
        <taxon>Fungi</taxon>
        <taxon>Dikarya</taxon>
        <taxon>Ascomycota</taxon>
        <taxon>Pezizomycotina</taxon>
        <taxon>Eurotiomycetes</taxon>
        <taxon>Eurotiomycetidae</taxon>
        <taxon>Eurotiales</taxon>
        <taxon>Trichocomaceae</taxon>
        <taxon>Talaromyces</taxon>
        <taxon>Talaromyces sect. Talaromyces</taxon>
    </lineage>
</organism>
<feature type="chain" id="PRO_5016480890" description="Carboxylic ester hydrolase" evidence="3">
    <location>
        <begin position="23"/>
        <end position="562"/>
    </location>
</feature>
<evidence type="ECO:0000256" key="3">
    <source>
        <dbReference type="RuleBase" id="RU361235"/>
    </source>
</evidence>
<dbReference type="InterPro" id="IPR019826">
    <property type="entry name" value="Carboxylesterase_B_AS"/>
</dbReference>
<dbReference type="SUPFAM" id="SSF53474">
    <property type="entry name" value="alpha/beta-Hydrolases"/>
    <property type="match status" value="1"/>
</dbReference>
<feature type="signal peptide" evidence="3">
    <location>
        <begin position="1"/>
        <end position="22"/>
    </location>
</feature>
<reference evidence="5 6" key="1">
    <citation type="journal article" date="2017" name="Biotechnol. Biofuels">
        <title>Differential beta-glucosidase expression as a function of carbon source availability in Talaromyces amestolkiae: a genomic and proteomic approach.</title>
        <authorList>
            <person name="de Eugenio L.I."/>
            <person name="Mendez-Liter J.A."/>
            <person name="Nieto-Dominguez M."/>
            <person name="Alonso L."/>
            <person name="Gil-Munoz J."/>
            <person name="Barriuso J."/>
            <person name="Prieto A."/>
            <person name="Martinez M.J."/>
        </authorList>
    </citation>
    <scope>NUCLEOTIDE SEQUENCE [LARGE SCALE GENOMIC DNA]</scope>
    <source>
        <strain evidence="5 6">CIB</strain>
    </source>
</reference>
<dbReference type="GO" id="GO:0052689">
    <property type="term" value="F:carboxylic ester hydrolase activity"/>
    <property type="evidence" value="ECO:0007669"/>
    <property type="project" value="TreeGrafter"/>
</dbReference>
<protein>
    <recommendedName>
        <fullName evidence="3">Carboxylic ester hydrolase</fullName>
        <ecNumber evidence="3">3.1.1.-</ecNumber>
    </recommendedName>
</protein>
<dbReference type="GeneID" id="63790060"/>
<keyword evidence="6" id="KW-1185">Reference proteome</keyword>
<dbReference type="InterPro" id="IPR050654">
    <property type="entry name" value="AChE-related_enzymes"/>
</dbReference>
<evidence type="ECO:0000256" key="1">
    <source>
        <dbReference type="ARBA" id="ARBA00005964"/>
    </source>
</evidence>
<proteinExistence type="inferred from homology"/>
<dbReference type="InterPro" id="IPR002018">
    <property type="entry name" value="CarbesteraseB"/>
</dbReference>
<dbReference type="PANTHER" id="PTHR43918">
    <property type="entry name" value="ACETYLCHOLINESTERASE"/>
    <property type="match status" value="1"/>
</dbReference>
<dbReference type="RefSeq" id="XP_040729348.1">
    <property type="nucleotide sequence ID" value="XM_040881234.1"/>
</dbReference>
<feature type="domain" description="Carboxylesterase type B" evidence="4">
    <location>
        <begin position="35"/>
        <end position="532"/>
    </location>
</feature>
<dbReference type="AlphaFoldDB" id="A0A364KMT1"/>
<dbReference type="EMBL" id="MIKG01000001">
    <property type="protein sequence ID" value="RAO64831.1"/>
    <property type="molecule type" value="Genomic_DNA"/>
</dbReference>
<accession>A0A364KMT1</accession>
<dbReference type="Proteomes" id="UP000249363">
    <property type="component" value="Unassembled WGS sequence"/>
</dbReference>
<dbReference type="EC" id="3.1.1.-" evidence="3"/>
<dbReference type="InterPro" id="IPR029058">
    <property type="entry name" value="AB_hydrolase_fold"/>
</dbReference>
<comment type="caution">
    <text evidence="5">The sequence shown here is derived from an EMBL/GenBank/DDBJ whole genome shotgun (WGS) entry which is preliminary data.</text>
</comment>
<dbReference type="PROSITE" id="PS00122">
    <property type="entry name" value="CARBOXYLESTERASE_B_1"/>
    <property type="match status" value="1"/>
</dbReference>
<dbReference type="OrthoDB" id="408631at2759"/>
<evidence type="ECO:0000259" key="4">
    <source>
        <dbReference type="Pfam" id="PF00135"/>
    </source>
</evidence>
<evidence type="ECO:0000313" key="5">
    <source>
        <dbReference type="EMBL" id="RAO64831.1"/>
    </source>
</evidence>
<gene>
    <name evidence="5" type="ORF">BHQ10_000843</name>
</gene>
<dbReference type="Gene3D" id="3.40.50.1820">
    <property type="entry name" value="alpha/beta hydrolase"/>
    <property type="match status" value="1"/>
</dbReference>
<dbReference type="Pfam" id="PF00135">
    <property type="entry name" value="COesterase"/>
    <property type="match status" value="1"/>
</dbReference>
<keyword evidence="2 3" id="KW-0378">Hydrolase</keyword>
<dbReference type="PANTHER" id="PTHR43918:SF4">
    <property type="entry name" value="CARBOXYLIC ESTER HYDROLASE"/>
    <property type="match status" value="1"/>
</dbReference>
<name>A0A364KMT1_TALAM</name>
<keyword evidence="3" id="KW-0732">Signal</keyword>
<dbReference type="STRING" id="1196081.A0A364KMT1"/>
<sequence length="562" mass="61383">MRSSQKWSVLAILFVIIPVSLAIKGTYKVPTVDVLNGTYYGIHSQHYDQDFFLGVPYAQQPVDNLRLQIPRSLNSSWTKPRNATEYSPSCLGYGQSEGASESCLTLNVVRPSGTKLEDKLPVAVWIYGGGYTSGSSADQRYNLSFIVDQSVQMGTPMVAVSLNYRLHCWGFMWSQEIKDAGVGNLGFRDQRLALHWVQENIAAFGGDPSMVTIWGESAGANSVGTQLIAYGGRDDHLFRGAISESGAPSTYDRYQTPADWQPYYDAVVEAAGCSSAADSLGCLRGVPVNTLYDIFNNASIVPVHTLSGLSGPQFVQVIDGDFIQESATVQLQQGKFAKVPYLIGGNADEGTSFAVPGINTTEQFKEVISNWGLDNATTDTLAALYPDIPEIGIPATMTGAPPAGYGAMYKRVAAFQGDVNIHAARRLASQIWRQYNVPAYSYLFDVINNGPDVGANHGSEIPYVFNDVNGVGYDDSHNPLLGKPTSYTQLSVIMSRMWVSFVTTLDPNLPYEGSRWPMYELDNPEIIVFDVNVTSLSYVMPDLYRAQGIKYIGDNLASLFGH</sequence>
<comment type="similarity">
    <text evidence="1 3">Belongs to the type-B carboxylesterase/lipase family.</text>
</comment>
<evidence type="ECO:0000256" key="2">
    <source>
        <dbReference type="ARBA" id="ARBA00022801"/>
    </source>
</evidence>